<sequence>MKIVENRKEWRHSTVMKLVEANRLSVVDAIAEAKELEKYVFQNDFIVEIKNTEQKNALEGLIKSMDLT</sequence>
<reference evidence="1 2" key="1">
    <citation type="submission" date="2019-02" db="EMBL/GenBank/DDBJ databases">
        <title>The Batch Genome Submission of Acinetobacter spp. strains.</title>
        <authorList>
            <person name="Qin J."/>
            <person name="Hu Y."/>
            <person name="Ye H."/>
            <person name="Wei L."/>
            <person name="Feng Y."/>
            <person name="Zong Z."/>
        </authorList>
    </citation>
    <scope>NUCLEOTIDE SEQUENCE [LARGE SCALE GENOMIC DNA]</scope>
    <source>
        <strain evidence="1 2">WCHAW060049</strain>
    </source>
</reference>
<gene>
    <name evidence="1" type="ORF">EXU28_04850</name>
</gene>
<protein>
    <submittedName>
        <fullName evidence="1">Uncharacterized protein</fullName>
    </submittedName>
</protein>
<accession>A0A4Q7AJH1</accession>
<dbReference type="Proteomes" id="UP000293863">
    <property type="component" value="Unassembled WGS sequence"/>
</dbReference>
<dbReference type="AlphaFoldDB" id="A0A4Q7AJH1"/>
<keyword evidence="2" id="KW-1185">Reference proteome</keyword>
<name>A0A4Q7AJH1_9GAMM</name>
<proteinExistence type="predicted"/>
<organism evidence="1 2">
    <name type="scientific">Acinetobacter wuhouensis</name>
    <dbReference type="NCBI Taxonomy" id="1879050"/>
    <lineage>
        <taxon>Bacteria</taxon>
        <taxon>Pseudomonadati</taxon>
        <taxon>Pseudomonadota</taxon>
        <taxon>Gammaproteobacteria</taxon>
        <taxon>Moraxellales</taxon>
        <taxon>Moraxellaceae</taxon>
        <taxon>Acinetobacter</taxon>
    </lineage>
</organism>
<evidence type="ECO:0000313" key="2">
    <source>
        <dbReference type="Proteomes" id="UP000293863"/>
    </source>
</evidence>
<comment type="caution">
    <text evidence="1">The sequence shown here is derived from an EMBL/GenBank/DDBJ whole genome shotgun (WGS) entry which is preliminary data.</text>
</comment>
<dbReference type="RefSeq" id="WP_130168193.1">
    <property type="nucleotide sequence ID" value="NZ_SGSQ01000005.1"/>
</dbReference>
<dbReference type="EMBL" id="SGSQ01000005">
    <property type="protein sequence ID" value="RZG48098.1"/>
    <property type="molecule type" value="Genomic_DNA"/>
</dbReference>
<evidence type="ECO:0000313" key="1">
    <source>
        <dbReference type="EMBL" id="RZG48098.1"/>
    </source>
</evidence>